<dbReference type="InterPro" id="IPR029062">
    <property type="entry name" value="Class_I_gatase-like"/>
</dbReference>
<feature type="binding site" evidence="11">
    <location>
        <position position="294"/>
    </location>
    <ligand>
        <name>L-glutamine</name>
        <dbReference type="ChEBI" id="CHEBI:58359"/>
    </ligand>
</feature>
<dbReference type="Gene3D" id="3.50.30.20">
    <property type="entry name" value="Carbamoyl-phosphate synthase small subunit, N-terminal domain"/>
    <property type="match status" value="1"/>
</dbReference>
<evidence type="ECO:0000256" key="9">
    <source>
        <dbReference type="ARBA" id="ARBA00048816"/>
    </source>
</evidence>
<organism evidence="13 14">
    <name type="scientific">Trichococcus palustris</name>
    <dbReference type="NCBI Taxonomy" id="140314"/>
    <lineage>
        <taxon>Bacteria</taxon>
        <taxon>Bacillati</taxon>
        <taxon>Bacillota</taxon>
        <taxon>Bacilli</taxon>
        <taxon>Lactobacillales</taxon>
        <taxon>Carnobacteriaceae</taxon>
        <taxon>Trichococcus</taxon>
    </lineage>
</organism>
<dbReference type="RefSeq" id="WP_087030177.1">
    <property type="nucleotide sequence ID" value="NZ_FJNE01000001.1"/>
</dbReference>
<evidence type="ECO:0000256" key="10">
    <source>
        <dbReference type="ARBA" id="ARBA00049285"/>
    </source>
</evidence>
<dbReference type="PRINTS" id="PR00099">
    <property type="entry name" value="CPSGATASE"/>
</dbReference>
<dbReference type="AlphaFoldDB" id="A0A143Y9S6"/>
<dbReference type="InterPro" id="IPR036480">
    <property type="entry name" value="CarbP_synth_ssu_N_sf"/>
</dbReference>
<dbReference type="Proteomes" id="UP000242754">
    <property type="component" value="Unassembled WGS sequence"/>
</dbReference>
<comment type="catalytic activity">
    <reaction evidence="10 11">
        <text>L-glutamine + H2O = L-glutamate + NH4(+)</text>
        <dbReference type="Rhea" id="RHEA:15889"/>
        <dbReference type="ChEBI" id="CHEBI:15377"/>
        <dbReference type="ChEBI" id="CHEBI:28938"/>
        <dbReference type="ChEBI" id="CHEBI:29985"/>
        <dbReference type="ChEBI" id="CHEBI:58359"/>
    </reaction>
</comment>
<dbReference type="UniPathway" id="UPA00070">
    <property type="reaction ID" value="UER00115"/>
</dbReference>
<evidence type="ECO:0000256" key="6">
    <source>
        <dbReference type="ARBA" id="ARBA00022840"/>
    </source>
</evidence>
<keyword evidence="8 11" id="KW-0665">Pyrimidine biosynthesis</keyword>
<dbReference type="STRING" id="140314.SAMN04488076_10264"/>
<comment type="function">
    <text evidence="11">Small subunit of the glutamine-dependent carbamoyl phosphate synthetase (CPSase). CPSase catalyzes the formation of carbamoyl phosphate from the ammonia moiety of glutamine, carbonate, and phosphate donated by ATP, constituting the first step of 2 biosynthetic pathways, one leading to arginine and/or urea and the other to pyrimidine nucleotides. The small subunit (glutamine amidotransferase) binds and cleaves glutamine to supply the large subunit with the substrate ammonia.</text>
</comment>
<dbReference type="PRINTS" id="PR00097">
    <property type="entry name" value="ANTSNTHASEII"/>
</dbReference>
<feature type="binding site" evidence="11">
    <location>
        <position position="223"/>
    </location>
    <ligand>
        <name>L-glutamine</name>
        <dbReference type="ChEBI" id="CHEBI:58359"/>
    </ligand>
</feature>
<dbReference type="GO" id="GO:0006541">
    <property type="term" value="P:glutamine metabolic process"/>
    <property type="evidence" value="ECO:0007669"/>
    <property type="project" value="InterPro"/>
</dbReference>
<dbReference type="GO" id="GO:0006526">
    <property type="term" value="P:L-arginine biosynthetic process"/>
    <property type="evidence" value="ECO:0007669"/>
    <property type="project" value="UniProtKB-UniRule"/>
</dbReference>
<feature type="binding site" evidence="11">
    <location>
        <position position="251"/>
    </location>
    <ligand>
        <name>L-glutamine</name>
        <dbReference type="ChEBI" id="CHEBI:58359"/>
    </ligand>
</feature>
<evidence type="ECO:0000259" key="12">
    <source>
        <dbReference type="SMART" id="SM01097"/>
    </source>
</evidence>
<feature type="binding site" evidence="11">
    <location>
        <position position="221"/>
    </location>
    <ligand>
        <name>L-glutamine</name>
        <dbReference type="ChEBI" id="CHEBI:58359"/>
    </ligand>
</feature>
<keyword evidence="7 11" id="KW-0315">Glutamine amidotransferase</keyword>
<comment type="similarity">
    <text evidence="3 11">Belongs to the CarA family.</text>
</comment>
<evidence type="ECO:0000256" key="1">
    <source>
        <dbReference type="ARBA" id="ARBA00004812"/>
    </source>
</evidence>
<dbReference type="InterPro" id="IPR050472">
    <property type="entry name" value="Anth_synth/Amidotransfase"/>
</dbReference>
<dbReference type="EMBL" id="FJNE01000001">
    <property type="protein sequence ID" value="CZQ81661.1"/>
    <property type="molecule type" value="Genomic_DNA"/>
</dbReference>
<feature type="region of interest" description="CPSase" evidence="11">
    <location>
        <begin position="1"/>
        <end position="172"/>
    </location>
</feature>
<feature type="binding site" evidence="11">
    <location>
        <position position="295"/>
    </location>
    <ligand>
        <name>L-glutamine</name>
        <dbReference type="ChEBI" id="CHEBI:58359"/>
    </ligand>
</feature>
<dbReference type="PANTHER" id="PTHR43418">
    <property type="entry name" value="MULTIFUNCTIONAL TRYPTOPHAN BIOSYNTHESIS PROTEIN-RELATED"/>
    <property type="match status" value="1"/>
</dbReference>
<dbReference type="Pfam" id="PF00117">
    <property type="entry name" value="GATase"/>
    <property type="match status" value="1"/>
</dbReference>
<keyword evidence="14" id="KW-1185">Reference proteome</keyword>
<dbReference type="GO" id="GO:0004359">
    <property type="term" value="F:glutaminase activity"/>
    <property type="evidence" value="ECO:0007669"/>
    <property type="project" value="RHEA"/>
</dbReference>
<dbReference type="FunFam" id="3.50.30.20:FF:000001">
    <property type="entry name" value="Carbamoyl-phosphate synthase small chain"/>
    <property type="match status" value="1"/>
</dbReference>
<feature type="active site" description="Nucleophile" evidence="11">
    <location>
        <position position="250"/>
    </location>
</feature>
<keyword evidence="6 11" id="KW-0067">ATP-binding</keyword>
<feature type="binding site" evidence="11">
    <location>
        <position position="47"/>
    </location>
    <ligand>
        <name>L-glutamine</name>
        <dbReference type="ChEBI" id="CHEBI:58359"/>
    </ligand>
</feature>
<dbReference type="OrthoDB" id="9804328at2"/>
<comment type="catalytic activity">
    <reaction evidence="9 11">
        <text>hydrogencarbonate + L-glutamine + 2 ATP + H2O = carbamoyl phosphate + L-glutamate + 2 ADP + phosphate + 2 H(+)</text>
        <dbReference type="Rhea" id="RHEA:18633"/>
        <dbReference type="ChEBI" id="CHEBI:15377"/>
        <dbReference type="ChEBI" id="CHEBI:15378"/>
        <dbReference type="ChEBI" id="CHEBI:17544"/>
        <dbReference type="ChEBI" id="CHEBI:29985"/>
        <dbReference type="ChEBI" id="CHEBI:30616"/>
        <dbReference type="ChEBI" id="CHEBI:43474"/>
        <dbReference type="ChEBI" id="CHEBI:58228"/>
        <dbReference type="ChEBI" id="CHEBI:58359"/>
        <dbReference type="ChEBI" id="CHEBI:456216"/>
        <dbReference type="EC" id="6.3.5.5"/>
    </reaction>
</comment>
<reference evidence="13 14" key="1">
    <citation type="submission" date="2016-02" db="EMBL/GenBank/DDBJ databases">
        <authorList>
            <person name="Wen L."/>
            <person name="He K."/>
            <person name="Yang H."/>
        </authorList>
    </citation>
    <scope>NUCLEOTIDE SEQUENCE [LARGE SCALE GENOMIC DNA]</scope>
    <source>
        <strain evidence="13">Trichococcus palustris</strain>
    </source>
</reference>
<evidence type="ECO:0000256" key="8">
    <source>
        <dbReference type="ARBA" id="ARBA00022975"/>
    </source>
</evidence>
<keyword evidence="4 11" id="KW-0436">Ligase</keyword>
<evidence type="ECO:0000256" key="5">
    <source>
        <dbReference type="ARBA" id="ARBA00022741"/>
    </source>
</evidence>
<dbReference type="PROSITE" id="PS51273">
    <property type="entry name" value="GATASE_TYPE_1"/>
    <property type="match status" value="1"/>
</dbReference>
<keyword evidence="11" id="KW-0055">Arginine biosynthesis</keyword>
<gene>
    <name evidence="11" type="primary">carA</name>
    <name evidence="13" type="ORF">Tpal_226</name>
</gene>
<dbReference type="Gene3D" id="3.40.50.880">
    <property type="match status" value="1"/>
</dbReference>
<dbReference type="InterPro" id="IPR035686">
    <property type="entry name" value="CPSase_GATase1"/>
</dbReference>
<dbReference type="SUPFAM" id="SSF52021">
    <property type="entry name" value="Carbamoyl phosphate synthetase, small subunit N-terminal domain"/>
    <property type="match status" value="1"/>
</dbReference>
<sequence length="366" mass="39932">MKKRRYLVLEDGSYYPGYAFGSEKDAIGEIVFNTGMTGYQETLSDPSYTGQIITFTYPLIGNYGINEDDFEGLHPGLKGMVIHELADHPSNFRCTKTLDEALKSFDVPGIYGVDTRSITKKIRNAGVMRGTMVNNADNLEEIVAGLKAYVLPTDEIQMNSVKEAQRYAGEGPRVVLMDFGFKSNILAELIKRGCEVIVVPWNTSAESVLAYQPDGIMLSNGPGDPTSIPEAIATIKTLMNEENLPIFGICLGHQLVALASGAKTYKMKFGHRGANHPVQDVVTGKVSLTSQNHGYAVDESSLAQTDLVVTHRALNDGTNEGVRHKTKPIFSVQYHPEAAPGPHDANYLFDEFVGKMIASKGGNKHA</sequence>
<comment type="subunit">
    <text evidence="11">Composed of two chains; the small (or glutamine) chain promotes the hydrolysis of glutamine to ammonia, which is used by the large (or ammonia) chain to synthesize carbamoyl phosphate. Tetramer of heterodimers (alpha,beta)4.</text>
</comment>
<feature type="binding site" evidence="11">
    <location>
        <position position="292"/>
    </location>
    <ligand>
        <name>L-glutamine</name>
        <dbReference type="ChEBI" id="CHEBI:58359"/>
    </ligand>
</feature>
<dbReference type="GO" id="GO:0005524">
    <property type="term" value="F:ATP binding"/>
    <property type="evidence" value="ECO:0007669"/>
    <property type="project" value="UniProtKB-UniRule"/>
</dbReference>
<dbReference type="FunFam" id="3.40.50.880:FF:000029">
    <property type="entry name" value="Carbamoyl-phosphate synthase small chain"/>
    <property type="match status" value="1"/>
</dbReference>
<feature type="active site" evidence="11">
    <location>
        <position position="335"/>
    </location>
</feature>
<dbReference type="SMART" id="SM01097">
    <property type="entry name" value="CPSase_sm_chain"/>
    <property type="match status" value="1"/>
</dbReference>
<dbReference type="NCBIfam" id="TIGR01368">
    <property type="entry name" value="CPSaseIIsmall"/>
    <property type="match status" value="1"/>
</dbReference>
<keyword evidence="11" id="KW-0028">Amino-acid biosynthesis</keyword>
<feature type="domain" description="Carbamoyl-phosphate synthase small subunit N-terminal" evidence="12">
    <location>
        <begin position="3"/>
        <end position="133"/>
    </location>
</feature>
<comment type="pathway">
    <text evidence="1 11">Pyrimidine metabolism; UMP biosynthesis via de novo pathway; (S)-dihydroorotate from bicarbonate: step 1/3.</text>
</comment>
<feature type="binding site" evidence="11">
    <location>
        <position position="254"/>
    </location>
    <ligand>
        <name>L-glutamine</name>
        <dbReference type="ChEBI" id="CHEBI:58359"/>
    </ligand>
</feature>
<accession>A0A143Y9S6</accession>
<dbReference type="UniPathway" id="UPA00068">
    <property type="reaction ID" value="UER00171"/>
</dbReference>
<dbReference type="CDD" id="cd01744">
    <property type="entry name" value="GATase1_CPSase"/>
    <property type="match status" value="1"/>
</dbReference>
<name>A0A143Y9S6_9LACT</name>
<protein>
    <recommendedName>
        <fullName evidence="11">Carbamoyl phosphate synthase small chain</fullName>
        <ecNumber evidence="11">6.3.5.5</ecNumber>
    </recommendedName>
    <alternativeName>
        <fullName evidence="11">Carbamoyl phosphate synthetase glutamine chain</fullName>
    </alternativeName>
</protein>
<dbReference type="PANTHER" id="PTHR43418:SF7">
    <property type="entry name" value="CARBAMOYL-PHOSPHATE SYNTHASE SMALL CHAIN"/>
    <property type="match status" value="1"/>
</dbReference>
<evidence type="ECO:0000313" key="13">
    <source>
        <dbReference type="EMBL" id="CZQ81661.1"/>
    </source>
</evidence>
<dbReference type="SUPFAM" id="SSF52317">
    <property type="entry name" value="Class I glutamine amidotransferase-like"/>
    <property type="match status" value="1"/>
</dbReference>
<keyword evidence="5 11" id="KW-0547">Nucleotide-binding</keyword>
<dbReference type="Pfam" id="PF00988">
    <property type="entry name" value="CPSase_sm_chain"/>
    <property type="match status" value="1"/>
</dbReference>
<dbReference type="InterPro" id="IPR017926">
    <property type="entry name" value="GATASE"/>
</dbReference>
<evidence type="ECO:0000313" key="14">
    <source>
        <dbReference type="Proteomes" id="UP000242754"/>
    </source>
</evidence>
<dbReference type="EC" id="6.3.5.5" evidence="11"/>
<evidence type="ECO:0000256" key="4">
    <source>
        <dbReference type="ARBA" id="ARBA00022598"/>
    </source>
</evidence>
<dbReference type="HAMAP" id="MF_01209">
    <property type="entry name" value="CPSase_S_chain"/>
    <property type="match status" value="1"/>
</dbReference>
<dbReference type="GO" id="GO:0004088">
    <property type="term" value="F:carbamoyl-phosphate synthase (glutamine-hydrolyzing) activity"/>
    <property type="evidence" value="ECO:0007669"/>
    <property type="project" value="UniProtKB-UniRule"/>
</dbReference>
<evidence type="ECO:0000256" key="11">
    <source>
        <dbReference type="HAMAP-Rule" id="MF_01209"/>
    </source>
</evidence>
<dbReference type="GO" id="GO:0044205">
    <property type="term" value="P:'de novo' UMP biosynthetic process"/>
    <property type="evidence" value="ECO:0007669"/>
    <property type="project" value="UniProtKB-UniRule"/>
</dbReference>
<evidence type="ECO:0000256" key="2">
    <source>
        <dbReference type="ARBA" id="ARBA00005077"/>
    </source>
</evidence>
<evidence type="ECO:0000256" key="7">
    <source>
        <dbReference type="ARBA" id="ARBA00022962"/>
    </source>
</evidence>
<dbReference type="GO" id="GO:0006207">
    <property type="term" value="P:'de novo' pyrimidine nucleobase biosynthetic process"/>
    <property type="evidence" value="ECO:0007669"/>
    <property type="project" value="InterPro"/>
</dbReference>
<dbReference type="InterPro" id="IPR002474">
    <property type="entry name" value="CarbamoylP_synth_ssu_N"/>
</dbReference>
<comment type="pathway">
    <text evidence="2 11">Amino-acid biosynthesis; L-arginine biosynthesis; carbamoyl phosphate from bicarbonate: step 1/1.</text>
</comment>
<evidence type="ECO:0000256" key="3">
    <source>
        <dbReference type="ARBA" id="ARBA00007800"/>
    </source>
</evidence>
<feature type="active site" evidence="11">
    <location>
        <position position="337"/>
    </location>
</feature>
<proteinExistence type="inferred from homology"/>
<dbReference type="InterPro" id="IPR006274">
    <property type="entry name" value="CarbamoylP_synth_ssu"/>
</dbReference>
<dbReference type="NCBIfam" id="NF009475">
    <property type="entry name" value="PRK12838.1"/>
    <property type="match status" value="1"/>
</dbReference>
<dbReference type="PRINTS" id="PR00096">
    <property type="entry name" value="GATASE"/>
</dbReference>